<dbReference type="InterPro" id="IPR021273">
    <property type="entry name" value="DUF2852"/>
</dbReference>
<sequence length="99" mass="10801">MVAGFATWWPLGLAVLALWKGGRLAGSRGGFGMPGQPAAVTGNTAFDAHRAAVLQRLAVERRALDDQQREFGAFLDQLKRARDREEFDRFMQGRGPAGT</sequence>
<dbReference type="Proteomes" id="UP000295096">
    <property type="component" value="Unassembled WGS sequence"/>
</dbReference>
<organism evidence="1 2">
    <name type="scientific">Dankookia rubra</name>
    <dbReference type="NCBI Taxonomy" id="1442381"/>
    <lineage>
        <taxon>Bacteria</taxon>
        <taxon>Pseudomonadati</taxon>
        <taxon>Pseudomonadota</taxon>
        <taxon>Alphaproteobacteria</taxon>
        <taxon>Acetobacterales</taxon>
        <taxon>Roseomonadaceae</taxon>
        <taxon>Dankookia</taxon>
    </lineage>
</organism>
<comment type="caution">
    <text evidence="1">The sequence shown here is derived from an EMBL/GenBank/DDBJ whole genome shotgun (WGS) entry which is preliminary data.</text>
</comment>
<evidence type="ECO:0000313" key="2">
    <source>
        <dbReference type="Proteomes" id="UP000295096"/>
    </source>
</evidence>
<protein>
    <submittedName>
        <fullName evidence="1">DUF2852 domain-containing protein</fullName>
    </submittedName>
</protein>
<gene>
    <name evidence="1" type="ORF">E2C06_16790</name>
</gene>
<proteinExistence type="predicted"/>
<dbReference type="EMBL" id="SMSJ01000021">
    <property type="protein sequence ID" value="TDH61485.1"/>
    <property type="molecule type" value="Genomic_DNA"/>
</dbReference>
<keyword evidence="2" id="KW-1185">Reference proteome</keyword>
<dbReference type="Pfam" id="PF11014">
    <property type="entry name" value="DUF2852"/>
    <property type="match status" value="1"/>
</dbReference>
<evidence type="ECO:0000313" key="1">
    <source>
        <dbReference type="EMBL" id="TDH61485.1"/>
    </source>
</evidence>
<reference evidence="1 2" key="1">
    <citation type="journal article" date="2016" name="J. Microbiol.">
        <title>Dankookia rubra gen. nov., sp. nov., an alphaproteobacterium isolated from sediment of a shallow stream.</title>
        <authorList>
            <person name="Kim W.H."/>
            <person name="Kim D.H."/>
            <person name="Kang K."/>
            <person name="Ahn T.Y."/>
        </authorList>
    </citation>
    <scope>NUCLEOTIDE SEQUENCE [LARGE SCALE GENOMIC DNA]</scope>
    <source>
        <strain evidence="1 2">JCM30602</strain>
    </source>
</reference>
<name>A0A4V6PKC3_9PROT</name>
<accession>A0A4V6PKC3</accession>
<dbReference type="AlphaFoldDB" id="A0A4V6PKC3"/>
<dbReference type="OrthoDB" id="9806878at2"/>